<keyword evidence="2" id="KW-0479">Metal-binding</keyword>
<dbReference type="GO" id="GO:0008270">
    <property type="term" value="F:zinc ion binding"/>
    <property type="evidence" value="ECO:0007669"/>
    <property type="project" value="UniProtKB-KW"/>
</dbReference>
<dbReference type="PANTHER" id="PTHR23323:SF24">
    <property type="entry name" value="VACUOLAR PROTEIN SORTING-ASSOCIATED PROTEIN 11 HOMOLOG"/>
    <property type="match status" value="1"/>
</dbReference>
<comment type="subcellular location">
    <subcellularLocation>
        <location evidence="1">Late endosome membrane</location>
        <topology evidence="1">Peripheral membrane protein</topology>
        <orientation evidence="1">Cytoplasmic side</orientation>
    </subcellularLocation>
</comment>
<dbReference type="Gene3D" id="3.30.40.10">
    <property type="entry name" value="Zinc/RING finger domain, C3HC4 (zinc finger)"/>
    <property type="match status" value="1"/>
</dbReference>
<proteinExistence type="predicted"/>
<comment type="caution">
    <text evidence="6">The sequence shown here is derived from an EMBL/GenBank/DDBJ whole genome shotgun (WGS) entry which is preliminary data.</text>
</comment>
<dbReference type="GO" id="GO:0007032">
    <property type="term" value="P:endosome organization"/>
    <property type="evidence" value="ECO:0007669"/>
    <property type="project" value="TreeGrafter"/>
</dbReference>
<dbReference type="InterPro" id="IPR013083">
    <property type="entry name" value="Znf_RING/FYVE/PHD"/>
</dbReference>
<dbReference type="GO" id="GO:0030897">
    <property type="term" value="C:HOPS complex"/>
    <property type="evidence" value="ECO:0007669"/>
    <property type="project" value="TreeGrafter"/>
</dbReference>
<dbReference type="Pfam" id="PF12451">
    <property type="entry name" value="VPS11_C"/>
    <property type="match status" value="1"/>
</dbReference>
<dbReference type="InterPro" id="IPR024763">
    <property type="entry name" value="VPS11_C"/>
</dbReference>
<dbReference type="PROSITE" id="PS50089">
    <property type="entry name" value="ZF_RING_2"/>
    <property type="match status" value="1"/>
</dbReference>
<evidence type="ECO:0000256" key="2">
    <source>
        <dbReference type="ARBA" id="ARBA00022723"/>
    </source>
</evidence>
<dbReference type="Pfam" id="PF13923">
    <property type="entry name" value="zf-C3HC4_2"/>
    <property type="match status" value="1"/>
</dbReference>
<keyword evidence="5" id="KW-0472">Membrane</keyword>
<name>A0A7D9E5T7_PARCT</name>
<dbReference type="OrthoDB" id="26184at2759"/>
<dbReference type="GO" id="GO:0006904">
    <property type="term" value="P:vesicle docking involved in exocytosis"/>
    <property type="evidence" value="ECO:0007669"/>
    <property type="project" value="TreeGrafter"/>
</dbReference>
<dbReference type="GO" id="GO:0031902">
    <property type="term" value="C:late endosome membrane"/>
    <property type="evidence" value="ECO:0007669"/>
    <property type="project" value="UniProtKB-SubCell"/>
</dbReference>
<sequence>VNADIDRHNLLAPLLVLQTLAHNSTATLSVVKDYIVKRLQQEDDQIAQDERLIRQYREETEKMRTQIKDLKTSAIVFQSAKCSLCSRPLELPVIHFFCQHSFHTVCFEGYAEKDEECPICAPENRKVLDIIRAQEEMKDLHDQFHNQLERANDGFSVVADYFGRGVFNKVTIVTDQTGKRTKGLPTMDEQTQRNLLMSKSPGNPFLT</sequence>
<dbReference type="SUPFAM" id="SSF57850">
    <property type="entry name" value="RING/U-box"/>
    <property type="match status" value="1"/>
</dbReference>
<evidence type="ECO:0000313" key="7">
    <source>
        <dbReference type="Proteomes" id="UP001152795"/>
    </source>
</evidence>
<accession>A0A7D9E5T7</accession>
<keyword evidence="7" id="KW-1185">Reference proteome</keyword>
<dbReference type="InterPro" id="IPR001841">
    <property type="entry name" value="Znf_RING"/>
</dbReference>
<dbReference type="PANTHER" id="PTHR23323">
    <property type="entry name" value="VACUOLAR PROTEIN SORTING-ASSOCIATED PROTEIN"/>
    <property type="match status" value="1"/>
</dbReference>
<dbReference type="AlphaFoldDB" id="A0A7D9E5T7"/>
<dbReference type="GO" id="GO:0030674">
    <property type="term" value="F:protein-macromolecule adaptor activity"/>
    <property type="evidence" value="ECO:0007669"/>
    <property type="project" value="TreeGrafter"/>
</dbReference>
<evidence type="ECO:0000256" key="5">
    <source>
        <dbReference type="ARBA" id="ARBA00023136"/>
    </source>
</evidence>
<keyword evidence="3" id="KW-0863">Zinc-finger</keyword>
<dbReference type="FunFam" id="3.30.40.10:FF:000258">
    <property type="entry name" value="Vacuolar protein sorting-associated protein 11 homolog"/>
    <property type="match status" value="1"/>
</dbReference>
<dbReference type="GO" id="GO:0007033">
    <property type="term" value="P:vacuole organization"/>
    <property type="evidence" value="ECO:0007669"/>
    <property type="project" value="TreeGrafter"/>
</dbReference>
<gene>
    <name evidence="6" type="ORF">PACLA_8A005067</name>
</gene>
<evidence type="ECO:0000313" key="6">
    <source>
        <dbReference type="EMBL" id="CAB4001274.1"/>
    </source>
</evidence>
<dbReference type="Proteomes" id="UP001152795">
    <property type="component" value="Unassembled WGS sequence"/>
</dbReference>
<feature type="non-terminal residue" evidence="6">
    <location>
        <position position="1"/>
    </location>
</feature>
<keyword evidence="4" id="KW-0862">Zinc</keyword>
<evidence type="ECO:0000256" key="4">
    <source>
        <dbReference type="ARBA" id="ARBA00022833"/>
    </source>
</evidence>
<organism evidence="6 7">
    <name type="scientific">Paramuricea clavata</name>
    <name type="common">Red gorgonian</name>
    <name type="synonym">Violescent sea-whip</name>
    <dbReference type="NCBI Taxonomy" id="317549"/>
    <lineage>
        <taxon>Eukaryota</taxon>
        <taxon>Metazoa</taxon>
        <taxon>Cnidaria</taxon>
        <taxon>Anthozoa</taxon>
        <taxon>Octocorallia</taxon>
        <taxon>Malacalcyonacea</taxon>
        <taxon>Plexauridae</taxon>
        <taxon>Paramuricea</taxon>
    </lineage>
</organism>
<evidence type="ECO:0000256" key="1">
    <source>
        <dbReference type="ARBA" id="ARBA00004492"/>
    </source>
</evidence>
<protein>
    <submittedName>
        <fullName evidence="6">Vacuolar sorting-associated 11 homolog</fullName>
    </submittedName>
</protein>
<dbReference type="GO" id="GO:0048284">
    <property type="term" value="P:organelle fusion"/>
    <property type="evidence" value="ECO:0007669"/>
    <property type="project" value="TreeGrafter"/>
</dbReference>
<dbReference type="EMBL" id="CACRXK020004047">
    <property type="protein sequence ID" value="CAB4001274.1"/>
    <property type="molecule type" value="Genomic_DNA"/>
</dbReference>
<evidence type="ECO:0000256" key="3">
    <source>
        <dbReference type="ARBA" id="ARBA00022771"/>
    </source>
</evidence>
<dbReference type="CDD" id="cd16688">
    <property type="entry name" value="RING-H2_Vps11"/>
    <property type="match status" value="1"/>
</dbReference>
<reference evidence="6" key="1">
    <citation type="submission" date="2020-04" db="EMBL/GenBank/DDBJ databases">
        <authorList>
            <person name="Alioto T."/>
            <person name="Alioto T."/>
            <person name="Gomez Garrido J."/>
        </authorList>
    </citation>
    <scope>NUCLEOTIDE SEQUENCE</scope>
    <source>
        <strain evidence="6">A484AB</strain>
    </source>
</reference>